<name>A0A1X1UMV8_9MYCO</name>
<evidence type="ECO:0000313" key="1">
    <source>
        <dbReference type="EMBL" id="ORV58018.1"/>
    </source>
</evidence>
<protein>
    <submittedName>
        <fullName evidence="1">Uncharacterized protein</fullName>
    </submittedName>
</protein>
<dbReference type="Gene3D" id="1.10.287.2170">
    <property type="match status" value="1"/>
</dbReference>
<dbReference type="Proteomes" id="UP000194000">
    <property type="component" value="Unassembled WGS sequence"/>
</dbReference>
<gene>
    <name evidence="1" type="ORF">AWC06_22155</name>
</gene>
<dbReference type="STRING" id="1260918.AWC06_22155"/>
<sequence length="62" mass="6327">MNDVAGARELVVVVSAEVDDDLVGDMTEILTGMCARLCGKRAAANRAKCAITAAAADECEAA</sequence>
<evidence type="ECO:0000313" key="2">
    <source>
        <dbReference type="Proteomes" id="UP000194000"/>
    </source>
</evidence>
<reference evidence="1 2" key="1">
    <citation type="submission" date="2016-01" db="EMBL/GenBank/DDBJ databases">
        <title>The new phylogeny of the genus Mycobacterium.</title>
        <authorList>
            <person name="Tarcisio F."/>
            <person name="Conor M."/>
            <person name="Antonella G."/>
            <person name="Elisabetta G."/>
            <person name="Giulia F.S."/>
            <person name="Sara T."/>
            <person name="Anna F."/>
            <person name="Clotilde B."/>
            <person name="Roberto B."/>
            <person name="Veronica D.S."/>
            <person name="Fabio R."/>
            <person name="Monica P."/>
            <person name="Olivier J."/>
            <person name="Enrico T."/>
            <person name="Nicola S."/>
        </authorList>
    </citation>
    <scope>NUCLEOTIDE SEQUENCE [LARGE SCALE GENOMIC DNA]</scope>
    <source>
        <strain evidence="1 2">DSM 45731</strain>
    </source>
</reference>
<dbReference type="AlphaFoldDB" id="A0A1X1UMV8"/>
<proteinExistence type="predicted"/>
<accession>A0A1X1UMV8</accession>
<keyword evidence="2" id="KW-1185">Reference proteome</keyword>
<dbReference type="EMBL" id="LQOW01000028">
    <property type="protein sequence ID" value="ORV58018.1"/>
    <property type="molecule type" value="Genomic_DNA"/>
</dbReference>
<organism evidence="1 2">
    <name type="scientific">Mycobacterium fragae</name>
    <dbReference type="NCBI Taxonomy" id="1260918"/>
    <lineage>
        <taxon>Bacteria</taxon>
        <taxon>Bacillati</taxon>
        <taxon>Actinomycetota</taxon>
        <taxon>Actinomycetes</taxon>
        <taxon>Mycobacteriales</taxon>
        <taxon>Mycobacteriaceae</taxon>
        <taxon>Mycobacterium</taxon>
    </lineage>
</organism>
<comment type="caution">
    <text evidence="1">The sequence shown here is derived from an EMBL/GenBank/DDBJ whole genome shotgun (WGS) entry which is preliminary data.</text>
</comment>